<accession>A0A833RXT8</accession>
<feature type="compositionally biased region" description="Low complexity" evidence="5">
    <location>
        <begin position="1042"/>
        <end position="1051"/>
    </location>
</feature>
<evidence type="ECO:0000256" key="2">
    <source>
        <dbReference type="ARBA" id="ARBA00022729"/>
    </source>
</evidence>
<dbReference type="AlphaFoldDB" id="A0A833RXT8"/>
<dbReference type="PANTHER" id="PTHR24366:SF170">
    <property type="entry name" value="RE50361P"/>
    <property type="match status" value="1"/>
</dbReference>
<evidence type="ECO:0000313" key="9">
    <source>
        <dbReference type="Proteomes" id="UP000655588"/>
    </source>
</evidence>
<name>A0A833RXT8_9HYME</name>
<dbReference type="Gene3D" id="2.60.40.10">
    <property type="entry name" value="Immunoglobulins"/>
    <property type="match status" value="1"/>
</dbReference>
<keyword evidence="4" id="KW-1015">Disulfide bond</keyword>
<feature type="transmembrane region" description="Helical" evidence="6">
    <location>
        <begin position="716"/>
        <end position="736"/>
    </location>
</feature>
<evidence type="ECO:0000256" key="6">
    <source>
        <dbReference type="SAM" id="Phobius"/>
    </source>
</evidence>
<sequence length="1058" mass="120505">MCGQGERLNDTVVHSGYIFGYVVLPTCVSSTFFPEMNVSRDVDRDSSWFLSKFQPECFNCVQRYCMLWWIPFPSNFGTLQVVPLERAQLCYRSDTAIAATPLPPLPTNPATSFWISRRHDRTWDFLVVCEEIVILQVIGMRERVFTWHSWWWLIALLLIVVHITDTQDLLSPGSSTFVSTEKTSPSSRVECATGCECLDDGRSLLCQERNFLGLGLSRQATNVVLRNVEAATIPVSALETAIRLKSLAWTSSGIERIEPGVFHAATFLQHLNLGDNRLTELPSDVFHPLHQLQYLNLTGNRLTILPRALFQGLERLEEIGLSRNRLSVLPYQAFASSKLLARLDLSGNLLVSLPDHSFRPNTHLQELGLSANRLTKLPSRLFSGLSQLKILELANNEIDTVPRGLFADLVSLQHLDLSGNPITRLTSIAFHSLSNLKWLSLKNLPVTVLPHDVWRPTKKLRSLSLSGTRLEILRNDDLKGLDKLETLEMSNSPLREISRCTLDRTPALRKIDLRDSNLTFLPANVAQLSSLNELQLQGNPWACDCRMFWFVKWAESKEHLRTAFRSGFRCGDEIDGTADILQTLRYLKCSPPNLVYATPTQQYLLLSPVLLECEYNGNPTPSLTWVTPTLQVLHWNPDPAFPDAFVEHPPVHRWEQSVPFVDDGRIRILENGSLYIKTLLRQDVGQYKCFAVNPIANATTYISLQMNPITLEKVKIISILVGAASAIIFLLLTLLLQLLRYLLIKCGCLNWCMCCRRVGSTPRAKQIYQMLDNIEQYKSQQLERLRENYTQQVHRIKENCAQQVEWIRDSYEGQMRHIRDIRDYGTSHLTALRDQYYDQVRKVRDYSTSQLNWVRENYVFQRNKIRKFSAHQVLRLRESYKYQQQTLNKVLENLPNFYFDNCRTGSCGKSDSMVFDPKDDGGSIHVDTYFKAKINDLACGASLEDVNSEYYTPTELSSTSPHGNIMEGIHINYIEEIGPPIRFDSLYNGTVPLHSIMLHSIEEDGSSLSVYKDADNVKFAFKGFSTEVLAKEPKETPESFGLLAPSSSLPDLPRETKL</sequence>
<dbReference type="SMART" id="SM00364">
    <property type="entry name" value="LRR_BAC"/>
    <property type="match status" value="7"/>
</dbReference>
<feature type="region of interest" description="Disordered" evidence="5">
    <location>
        <begin position="1034"/>
        <end position="1058"/>
    </location>
</feature>
<dbReference type="InterPro" id="IPR032675">
    <property type="entry name" value="LRR_dom_sf"/>
</dbReference>
<dbReference type="EMBL" id="WNWW01000386">
    <property type="protein sequence ID" value="KAF3425445.1"/>
    <property type="molecule type" value="Genomic_DNA"/>
</dbReference>
<keyword evidence="2" id="KW-0732">Signal</keyword>
<dbReference type="PROSITE" id="PS51450">
    <property type="entry name" value="LRR"/>
    <property type="match status" value="4"/>
</dbReference>
<dbReference type="InterPro" id="IPR003598">
    <property type="entry name" value="Ig_sub2"/>
</dbReference>
<dbReference type="InterPro" id="IPR007110">
    <property type="entry name" value="Ig-like_dom"/>
</dbReference>
<dbReference type="Proteomes" id="UP000655588">
    <property type="component" value="Unassembled WGS sequence"/>
</dbReference>
<keyword evidence="6" id="KW-0812">Transmembrane</keyword>
<evidence type="ECO:0000313" key="8">
    <source>
        <dbReference type="EMBL" id="KAF3425445.1"/>
    </source>
</evidence>
<dbReference type="Pfam" id="PF13855">
    <property type="entry name" value="LRR_8"/>
    <property type="match status" value="2"/>
</dbReference>
<dbReference type="InterPro" id="IPR001611">
    <property type="entry name" value="Leu-rich_rpt"/>
</dbReference>
<organism evidence="8 9">
    <name type="scientific">Frieseomelitta varia</name>
    <dbReference type="NCBI Taxonomy" id="561572"/>
    <lineage>
        <taxon>Eukaryota</taxon>
        <taxon>Metazoa</taxon>
        <taxon>Ecdysozoa</taxon>
        <taxon>Arthropoda</taxon>
        <taxon>Hexapoda</taxon>
        <taxon>Insecta</taxon>
        <taxon>Pterygota</taxon>
        <taxon>Neoptera</taxon>
        <taxon>Endopterygota</taxon>
        <taxon>Hymenoptera</taxon>
        <taxon>Apocrita</taxon>
        <taxon>Aculeata</taxon>
        <taxon>Apoidea</taxon>
        <taxon>Anthophila</taxon>
        <taxon>Apidae</taxon>
        <taxon>Frieseomelitta</taxon>
    </lineage>
</organism>
<keyword evidence="1" id="KW-0433">Leucine-rich repeat</keyword>
<dbReference type="InterPro" id="IPR013783">
    <property type="entry name" value="Ig-like_fold"/>
</dbReference>
<evidence type="ECO:0000256" key="3">
    <source>
        <dbReference type="ARBA" id="ARBA00022737"/>
    </source>
</evidence>
<dbReference type="SUPFAM" id="SSF52058">
    <property type="entry name" value="L domain-like"/>
    <property type="match status" value="1"/>
</dbReference>
<dbReference type="InterPro" id="IPR036179">
    <property type="entry name" value="Ig-like_dom_sf"/>
</dbReference>
<dbReference type="InterPro" id="IPR003591">
    <property type="entry name" value="Leu-rich_rpt_typical-subtyp"/>
</dbReference>
<keyword evidence="9" id="KW-1185">Reference proteome</keyword>
<evidence type="ECO:0000256" key="4">
    <source>
        <dbReference type="ARBA" id="ARBA00023157"/>
    </source>
</evidence>
<keyword evidence="3" id="KW-0677">Repeat</keyword>
<evidence type="ECO:0000256" key="1">
    <source>
        <dbReference type="ARBA" id="ARBA00022614"/>
    </source>
</evidence>
<dbReference type="FunFam" id="3.80.10.10:FF:001164">
    <property type="entry name" value="GH01279p"/>
    <property type="match status" value="1"/>
</dbReference>
<proteinExistence type="predicted"/>
<protein>
    <recommendedName>
        <fullName evidence="7">Ig-like domain-containing protein</fullName>
    </recommendedName>
</protein>
<evidence type="ECO:0000259" key="7">
    <source>
        <dbReference type="PROSITE" id="PS50835"/>
    </source>
</evidence>
<reference evidence="8" key="1">
    <citation type="submission" date="2019-11" db="EMBL/GenBank/DDBJ databases">
        <title>The nuclear and mitochondrial genomes of Frieseomelitta varia - a highly eusocial stingless bee (Meliponini) with a permanently sterile worker caste.</title>
        <authorList>
            <person name="Freitas F.C.P."/>
            <person name="Lourenco A.P."/>
            <person name="Nunes F.M.F."/>
            <person name="Paschoal A.R."/>
            <person name="Abreu F.C.P."/>
            <person name="Barbin F.O."/>
            <person name="Bataglia L."/>
            <person name="Cardoso-Junior C.A.M."/>
            <person name="Cervoni M.S."/>
            <person name="Silva S.R."/>
            <person name="Dalarmi F."/>
            <person name="Del Lama M.A."/>
            <person name="Depintor T.S."/>
            <person name="Ferreira K.M."/>
            <person name="Goria P.S."/>
            <person name="Jaskot M.C."/>
            <person name="Lago D.C."/>
            <person name="Luna-Lucena D."/>
            <person name="Moda L.M."/>
            <person name="Nascimento L."/>
            <person name="Pedrino M."/>
            <person name="Rabico F.O."/>
            <person name="Sanches F.C."/>
            <person name="Santos D.E."/>
            <person name="Santos C.G."/>
            <person name="Vieira J."/>
            <person name="Lopes T.F."/>
            <person name="Barchuk A.R."/>
            <person name="Hartfelder K."/>
            <person name="Simoes Z.L.P."/>
            <person name="Bitondi M.M.G."/>
            <person name="Pinheiro D.G."/>
        </authorList>
    </citation>
    <scope>NUCLEOTIDE SEQUENCE</scope>
    <source>
        <strain evidence="8">USP_RPSP 00005682</strain>
        <tissue evidence="8">Whole individual</tissue>
    </source>
</reference>
<dbReference type="Gene3D" id="3.80.10.10">
    <property type="entry name" value="Ribonuclease Inhibitor"/>
    <property type="match status" value="2"/>
</dbReference>
<dbReference type="PROSITE" id="PS50835">
    <property type="entry name" value="IG_LIKE"/>
    <property type="match status" value="1"/>
</dbReference>
<dbReference type="PANTHER" id="PTHR24366">
    <property type="entry name" value="IG(IMMUNOGLOBULIN) AND LRR(LEUCINE RICH REPEAT) DOMAINS"/>
    <property type="match status" value="1"/>
</dbReference>
<dbReference type="SUPFAM" id="SSF48726">
    <property type="entry name" value="Immunoglobulin"/>
    <property type="match status" value="1"/>
</dbReference>
<dbReference type="SMART" id="SM00365">
    <property type="entry name" value="LRR_SD22"/>
    <property type="match status" value="4"/>
</dbReference>
<keyword evidence="6" id="KW-0472">Membrane</keyword>
<keyword evidence="6" id="KW-1133">Transmembrane helix</keyword>
<gene>
    <name evidence="8" type="ORF">E2986_11144</name>
</gene>
<feature type="domain" description="Ig-like" evidence="7">
    <location>
        <begin position="592"/>
        <end position="705"/>
    </location>
</feature>
<dbReference type="SMART" id="SM00408">
    <property type="entry name" value="IGc2"/>
    <property type="match status" value="1"/>
</dbReference>
<dbReference type="SMART" id="SM00369">
    <property type="entry name" value="LRR_TYP"/>
    <property type="match status" value="11"/>
</dbReference>
<evidence type="ECO:0000256" key="5">
    <source>
        <dbReference type="SAM" id="MobiDB-lite"/>
    </source>
</evidence>
<comment type="caution">
    <text evidence="8">The sequence shown here is derived from an EMBL/GenBank/DDBJ whole genome shotgun (WGS) entry which is preliminary data.</text>
</comment>